<dbReference type="GO" id="GO:0046856">
    <property type="term" value="P:phosphatidylinositol dephosphorylation"/>
    <property type="evidence" value="ECO:0007669"/>
    <property type="project" value="InterPro"/>
</dbReference>
<evidence type="ECO:0000313" key="3">
    <source>
        <dbReference type="Proteomes" id="UP000015106"/>
    </source>
</evidence>
<dbReference type="InterPro" id="IPR043573">
    <property type="entry name" value="Fig4-like"/>
</dbReference>
<proteinExistence type="predicted"/>
<evidence type="ECO:0000256" key="1">
    <source>
        <dbReference type="ARBA" id="ARBA00022801"/>
    </source>
</evidence>
<dbReference type="EnsemblPlants" id="TuG1812G0600002121.01.T01">
    <property type="protein sequence ID" value="TuG1812G0600002121.01.T01"/>
    <property type="gene ID" value="TuG1812G0600002121.01"/>
</dbReference>
<protein>
    <submittedName>
        <fullName evidence="2">Uncharacterized protein</fullName>
    </submittedName>
</protein>
<reference evidence="2" key="2">
    <citation type="submission" date="2018-03" db="EMBL/GenBank/DDBJ databases">
        <title>The Triticum urartu genome reveals the dynamic nature of wheat genome evolution.</title>
        <authorList>
            <person name="Ling H."/>
            <person name="Ma B."/>
            <person name="Shi X."/>
            <person name="Liu H."/>
            <person name="Dong L."/>
            <person name="Sun H."/>
            <person name="Cao Y."/>
            <person name="Gao Q."/>
            <person name="Zheng S."/>
            <person name="Li Y."/>
            <person name="Yu Y."/>
            <person name="Du H."/>
            <person name="Qi M."/>
            <person name="Li Y."/>
            <person name="Yu H."/>
            <person name="Cui Y."/>
            <person name="Wang N."/>
            <person name="Chen C."/>
            <person name="Wu H."/>
            <person name="Zhao Y."/>
            <person name="Zhang J."/>
            <person name="Li Y."/>
            <person name="Zhou W."/>
            <person name="Zhang B."/>
            <person name="Hu W."/>
            <person name="Eijk M."/>
            <person name="Tang J."/>
            <person name="Witsenboer H."/>
            <person name="Zhao S."/>
            <person name="Li Z."/>
            <person name="Zhang A."/>
            <person name="Wang D."/>
            <person name="Liang C."/>
        </authorList>
    </citation>
    <scope>NUCLEOTIDE SEQUENCE [LARGE SCALE GENOMIC DNA]</scope>
    <source>
        <strain evidence="2">cv. G1812</strain>
    </source>
</reference>
<evidence type="ECO:0000313" key="2">
    <source>
        <dbReference type="EnsemblPlants" id="TuG1812G0600002121.01.T01"/>
    </source>
</evidence>
<keyword evidence="1" id="KW-0378">Hydrolase</keyword>
<reference evidence="2" key="3">
    <citation type="submission" date="2022-06" db="UniProtKB">
        <authorList>
            <consortium name="EnsemblPlants"/>
        </authorList>
    </citation>
    <scope>IDENTIFICATION</scope>
</reference>
<dbReference type="Gramene" id="TuG1812G0600002121.01.T01">
    <property type="protein sequence ID" value="TuG1812G0600002121.01.T01"/>
    <property type="gene ID" value="TuG1812G0600002121.01"/>
</dbReference>
<accession>A0A8R7UVT0</accession>
<keyword evidence="3" id="KW-1185">Reference proteome</keyword>
<dbReference type="AlphaFoldDB" id="A0A8R7UVT0"/>
<dbReference type="Proteomes" id="UP000015106">
    <property type="component" value="Chromosome 6"/>
</dbReference>
<dbReference type="PANTHER" id="PTHR45738:SF3">
    <property type="entry name" value="OS03G0182400 PROTEIN"/>
    <property type="match status" value="1"/>
</dbReference>
<dbReference type="PANTHER" id="PTHR45738">
    <property type="entry name" value="POLYPHOSPHOINOSITIDE PHOSPHATASE"/>
    <property type="match status" value="1"/>
</dbReference>
<name>A0A8R7UVT0_TRIUA</name>
<sequence length="59" mass="6979">QTLQHYYNNAYIDPEKQNAIHVFLGHFQPQEGKPPLWKLDSVQHYNIGRQGTLSEESRR</sequence>
<organism evidence="2 3">
    <name type="scientific">Triticum urartu</name>
    <name type="common">Red wild einkorn</name>
    <name type="synonym">Crithodium urartu</name>
    <dbReference type="NCBI Taxonomy" id="4572"/>
    <lineage>
        <taxon>Eukaryota</taxon>
        <taxon>Viridiplantae</taxon>
        <taxon>Streptophyta</taxon>
        <taxon>Embryophyta</taxon>
        <taxon>Tracheophyta</taxon>
        <taxon>Spermatophyta</taxon>
        <taxon>Magnoliopsida</taxon>
        <taxon>Liliopsida</taxon>
        <taxon>Poales</taxon>
        <taxon>Poaceae</taxon>
        <taxon>BOP clade</taxon>
        <taxon>Pooideae</taxon>
        <taxon>Triticodae</taxon>
        <taxon>Triticeae</taxon>
        <taxon>Triticinae</taxon>
        <taxon>Triticum</taxon>
    </lineage>
</organism>
<reference evidence="3" key="1">
    <citation type="journal article" date="2013" name="Nature">
        <title>Draft genome of the wheat A-genome progenitor Triticum urartu.</title>
        <authorList>
            <person name="Ling H.Q."/>
            <person name="Zhao S."/>
            <person name="Liu D."/>
            <person name="Wang J."/>
            <person name="Sun H."/>
            <person name="Zhang C."/>
            <person name="Fan H."/>
            <person name="Li D."/>
            <person name="Dong L."/>
            <person name="Tao Y."/>
            <person name="Gao C."/>
            <person name="Wu H."/>
            <person name="Li Y."/>
            <person name="Cui Y."/>
            <person name="Guo X."/>
            <person name="Zheng S."/>
            <person name="Wang B."/>
            <person name="Yu K."/>
            <person name="Liang Q."/>
            <person name="Yang W."/>
            <person name="Lou X."/>
            <person name="Chen J."/>
            <person name="Feng M."/>
            <person name="Jian J."/>
            <person name="Zhang X."/>
            <person name="Luo G."/>
            <person name="Jiang Y."/>
            <person name="Liu J."/>
            <person name="Wang Z."/>
            <person name="Sha Y."/>
            <person name="Zhang B."/>
            <person name="Wu H."/>
            <person name="Tang D."/>
            <person name="Shen Q."/>
            <person name="Xue P."/>
            <person name="Zou S."/>
            <person name="Wang X."/>
            <person name="Liu X."/>
            <person name="Wang F."/>
            <person name="Yang Y."/>
            <person name="An X."/>
            <person name="Dong Z."/>
            <person name="Zhang K."/>
            <person name="Zhang X."/>
            <person name="Luo M.C."/>
            <person name="Dvorak J."/>
            <person name="Tong Y."/>
            <person name="Wang J."/>
            <person name="Yang H."/>
            <person name="Li Z."/>
            <person name="Wang D."/>
            <person name="Zhang A."/>
            <person name="Wang J."/>
        </authorList>
    </citation>
    <scope>NUCLEOTIDE SEQUENCE</scope>
    <source>
        <strain evidence="3">cv. G1812</strain>
    </source>
</reference>
<dbReference type="GO" id="GO:0043813">
    <property type="term" value="F:phosphatidylinositol-3,5-bisphosphate 5-phosphatase activity"/>
    <property type="evidence" value="ECO:0007669"/>
    <property type="project" value="InterPro"/>
</dbReference>